<dbReference type="SUPFAM" id="SSF49899">
    <property type="entry name" value="Concanavalin A-like lectins/glucanases"/>
    <property type="match status" value="1"/>
</dbReference>
<protein>
    <recommendedName>
        <fullName evidence="5">Bacterial transcriptional activator domain-containing protein</fullName>
    </recommendedName>
</protein>
<geneLocation type="plasmid" evidence="3 4">
    <name>pFA4</name>
</geneLocation>
<evidence type="ECO:0000313" key="3">
    <source>
        <dbReference type="EMBL" id="BDD12436.1"/>
    </source>
</evidence>
<keyword evidence="1" id="KW-0472">Membrane</keyword>
<dbReference type="GO" id="GO:0005975">
    <property type="term" value="P:carbohydrate metabolic process"/>
    <property type="evidence" value="ECO:0007669"/>
    <property type="project" value="UniProtKB-ARBA"/>
</dbReference>
<dbReference type="GO" id="GO:0004553">
    <property type="term" value="F:hydrolase activity, hydrolyzing O-glycosyl compounds"/>
    <property type="evidence" value="ECO:0007669"/>
    <property type="project" value="UniProtKB-ARBA"/>
</dbReference>
<feature type="transmembrane region" description="Helical" evidence="1">
    <location>
        <begin position="384"/>
        <end position="410"/>
    </location>
</feature>
<evidence type="ECO:0000313" key="4">
    <source>
        <dbReference type="Proteomes" id="UP001348817"/>
    </source>
</evidence>
<feature type="signal peptide" evidence="2">
    <location>
        <begin position="1"/>
        <end position="26"/>
    </location>
</feature>
<dbReference type="InterPro" id="IPR051677">
    <property type="entry name" value="AfsR-DnrI-RedD_regulator"/>
</dbReference>
<proteinExistence type="predicted"/>
<dbReference type="Proteomes" id="UP001348817">
    <property type="component" value="Plasmid pFA4"/>
</dbReference>
<accession>A0AAU9CTQ7</accession>
<name>A0AAU9CTQ7_9BACT</name>
<dbReference type="EMBL" id="AP025318">
    <property type="protein sequence ID" value="BDD12436.1"/>
    <property type="molecule type" value="Genomic_DNA"/>
</dbReference>
<keyword evidence="1" id="KW-0812">Transmembrane</keyword>
<gene>
    <name evidence="3" type="ORF">FUAX_48680</name>
</gene>
<dbReference type="PANTHER" id="PTHR35807">
    <property type="entry name" value="TRANSCRIPTIONAL REGULATOR REDD-RELATED"/>
    <property type="match status" value="1"/>
</dbReference>
<evidence type="ECO:0000256" key="2">
    <source>
        <dbReference type="SAM" id="SignalP"/>
    </source>
</evidence>
<dbReference type="RefSeq" id="WP_338395573.1">
    <property type="nucleotide sequence ID" value="NZ_AP025318.1"/>
</dbReference>
<keyword evidence="3" id="KW-0614">Plasmid</keyword>
<keyword evidence="1" id="KW-1133">Transmembrane helix</keyword>
<dbReference type="InterPro" id="IPR013320">
    <property type="entry name" value="ConA-like_dom_sf"/>
</dbReference>
<sequence>MYKLYKRLLPLLCFCATFSLSFNVFGQETERQEVELPLYGITEAVILSDNEAPEATVGVPFDSLAPYGSDKRRLSKLSYLDFESGDWTLDSVLAVWNKCGYPPRFVIGEEESATLLRALCDSLNSIDRVKGRVDASKRFDCEGISELGTDRYFGSSFILPNPKGEEITFRPYKPGYLFFPAEITFGKGKENVEATFRMYRLDISAGVVAHYLKSDRFVDLWDVKASVGYGREDDQTSVSVLLKGPEQEGEGRTFHFSFRKKGGSKRQCLLSGRAFDLLLDNERLILSGKNSEGEFILKEKVPDGVTHDLAITSPRGGSIAIFLDGDLLKKIPGLALCTETICSYTLGRNAWGETFLGNLSDFVVWGRILSSMELELLASSTQPIFSLGAMMTVISVVLLLVVLVAIYIIVKRKLAQRTEKNVDQGEIVTDEGQSEYGLSIRIIGGFVVEDSLGVKHSGEFTPKLREIMTWLLVKHVWGDSFTTKEINKALWPNTNMTSANNSRSTLFSKLRKVLDKLDIGTLVFESGKWEMRLKANVRCDLEDVYARIVVGGPLVMDESVMDVLSILSRGALAGKMEGEWLKSYRQEIRERVCQKLWNYEGPLTPEEAFLFAEALKVFDPIDPKALEYGIRANLQSDDQSGVQFLADDYRKNYFRTKHRNCDLDLVAFVADIERNFEYK</sequence>
<dbReference type="GO" id="GO:0006355">
    <property type="term" value="P:regulation of DNA-templated transcription"/>
    <property type="evidence" value="ECO:0007669"/>
    <property type="project" value="TreeGrafter"/>
</dbReference>
<dbReference type="Gene3D" id="2.60.120.200">
    <property type="match status" value="1"/>
</dbReference>
<reference evidence="3 4" key="1">
    <citation type="submission" date="2021-12" db="EMBL/GenBank/DDBJ databases">
        <title>Genome sequencing of bacteria with rrn-lacking chromosome and rrn-plasmid.</title>
        <authorList>
            <person name="Anda M."/>
            <person name="Iwasaki W."/>
        </authorList>
    </citation>
    <scope>NUCLEOTIDE SEQUENCE [LARGE SCALE GENOMIC DNA]</scope>
    <source>
        <strain evidence="3 4">DSM 100852</strain>
        <plasmid evidence="3 4">pFA4</plasmid>
    </source>
</reference>
<dbReference type="GO" id="GO:0003677">
    <property type="term" value="F:DNA binding"/>
    <property type="evidence" value="ECO:0007669"/>
    <property type="project" value="TreeGrafter"/>
</dbReference>
<keyword evidence="4" id="KW-1185">Reference proteome</keyword>
<dbReference type="PANTHER" id="PTHR35807:SF1">
    <property type="entry name" value="TRANSCRIPTIONAL REGULATOR REDD"/>
    <property type="match status" value="1"/>
</dbReference>
<dbReference type="KEGG" id="fax:FUAX_48680"/>
<organism evidence="3 4">
    <name type="scientific">Fulvitalea axinellae</name>
    <dbReference type="NCBI Taxonomy" id="1182444"/>
    <lineage>
        <taxon>Bacteria</taxon>
        <taxon>Pseudomonadati</taxon>
        <taxon>Bacteroidota</taxon>
        <taxon>Cytophagia</taxon>
        <taxon>Cytophagales</taxon>
        <taxon>Persicobacteraceae</taxon>
        <taxon>Fulvitalea</taxon>
    </lineage>
</organism>
<dbReference type="AlphaFoldDB" id="A0AAU9CTQ7"/>
<keyword evidence="2" id="KW-0732">Signal</keyword>
<feature type="chain" id="PRO_5043627911" description="Bacterial transcriptional activator domain-containing protein" evidence="2">
    <location>
        <begin position="27"/>
        <end position="679"/>
    </location>
</feature>
<evidence type="ECO:0000256" key="1">
    <source>
        <dbReference type="SAM" id="Phobius"/>
    </source>
</evidence>
<evidence type="ECO:0008006" key="5">
    <source>
        <dbReference type="Google" id="ProtNLM"/>
    </source>
</evidence>